<dbReference type="PANTHER" id="PTHR30137">
    <property type="entry name" value="LUCIFERASE-LIKE MONOOXYGENASE"/>
    <property type="match status" value="1"/>
</dbReference>
<dbReference type="InterPro" id="IPR036661">
    <property type="entry name" value="Luciferase-like_sf"/>
</dbReference>
<proteinExistence type="predicted"/>
<dbReference type="InterPro" id="IPR050766">
    <property type="entry name" value="Bact_Lucif_Oxidored"/>
</dbReference>
<gene>
    <name evidence="2" type="ORF">GGQ98_002198</name>
</gene>
<dbReference type="AlphaFoldDB" id="A0A7W7F7F8"/>
<dbReference type="GO" id="GO:0016705">
    <property type="term" value="F:oxidoreductase activity, acting on paired donors, with incorporation or reduction of molecular oxygen"/>
    <property type="evidence" value="ECO:0007669"/>
    <property type="project" value="InterPro"/>
</dbReference>
<dbReference type="PANTHER" id="PTHR30137:SF6">
    <property type="entry name" value="LUCIFERASE-LIKE MONOOXYGENASE"/>
    <property type="match status" value="1"/>
</dbReference>
<keyword evidence="2" id="KW-0503">Monooxygenase</keyword>
<comment type="caution">
    <text evidence="2">The sequence shown here is derived from an EMBL/GenBank/DDBJ whole genome shotgun (WGS) entry which is preliminary data.</text>
</comment>
<accession>A0A7W7F7F8</accession>
<organism evidence="2 3">
    <name type="scientific">Sphingosinicella soli</name>
    <dbReference type="NCBI Taxonomy" id="333708"/>
    <lineage>
        <taxon>Bacteria</taxon>
        <taxon>Pseudomonadati</taxon>
        <taxon>Pseudomonadota</taxon>
        <taxon>Alphaproteobacteria</taxon>
        <taxon>Sphingomonadales</taxon>
        <taxon>Sphingosinicellaceae</taxon>
        <taxon>Sphingosinicella</taxon>
    </lineage>
</organism>
<sequence>MAENQAVAFSFQVGAVGEPGTSDEQLYRDAIEDAKLGQSLGFEAVWVIEHHFTDYFPTPNPVTLLSYIAAACPGLDLGTCVLVLPWYNPLRLAEELAMLQMLSGANLHIGMGRGVAKLEYDAFGVDMSEARERFREAYEIIELALKGEPFSYKGEYLSVDRTITARPRLTGKRPNFYGAIGSASSAGLMADLGLPPIAIGQFPGKVLESIQSNWNERAKEIGLPAAETRPILVQCYIGDTDEEARQEAIKYLPSYFQTQVDHYQGDLTNWSDITGYEQFERTFANLKKLANPDNLEDFLSFNIVGSPDTVERRVREFMEIGFNHIIVNNCTPGVPKYVRHRMLNRFAAEVMPRFEGSSRLQKRLAQ</sequence>
<protein>
    <submittedName>
        <fullName evidence="2">Alkanesulfonate monooxygenase SsuD/methylene tetrahydromethanopterin reductase-like flavin-dependent oxidoreductase (Luciferase family)</fullName>
    </submittedName>
</protein>
<dbReference type="EMBL" id="JACHNZ010000023">
    <property type="protein sequence ID" value="MBB4632572.1"/>
    <property type="molecule type" value="Genomic_DNA"/>
</dbReference>
<evidence type="ECO:0000313" key="3">
    <source>
        <dbReference type="Proteomes" id="UP000566324"/>
    </source>
</evidence>
<dbReference type="GO" id="GO:0004497">
    <property type="term" value="F:monooxygenase activity"/>
    <property type="evidence" value="ECO:0007669"/>
    <property type="project" value="UniProtKB-KW"/>
</dbReference>
<evidence type="ECO:0000313" key="2">
    <source>
        <dbReference type="EMBL" id="MBB4632572.1"/>
    </source>
</evidence>
<dbReference type="Gene3D" id="3.20.20.30">
    <property type="entry name" value="Luciferase-like domain"/>
    <property type="match status" value="1"/>
</dbReference>
<dbReference type="SUPFAM" id="SSF51679">
    <property type="entry name" value="Bacterial luciferase-like"/>
    <property type="match status" value="1"/>
</dbReference>
<name>A0A7W7F7F8_9SPHN</name>
<evidence type="ECO:0000259" key="1">
    <source>
        <dbReference type="Pfam" id="PF00296"/>
    </source>
</evidence>
<dbReference type="GO" id="GO:0005829">
    <property type="term" value="C:cytosol"/>
    <property type="evidence" value="ECO:0007669"/>
    <property type="project" value="TreeGrafter"/>
</dbReference>
<feature type="domain" description="Luciferase-like" evidence="1">
    <location>
        <begin position="20"/>
        <end position="324"/>
    </location>
</feature>
<dbReference type="RefSeq" id="WP_184069376.1">
    <property type="nucleotide sequence ID" value="NZ_JACHNZ010000023.1"/>
</dbReference>
<keyword evidence="2" id="KW-0560">Oxidoreductase</keyword>
<keyword evidence="3" id="KW-1185">Reference proteome</keyword>
<reference evidence="2 3" key="1">
    <citation type="submission" date="2020-08" db="EMBL/GenBank/DDBJ databases">
        <title>Genomic Encyclopedia of Type Strains, Phase IV (KMG-IV): sequencing the most valuable type-strain genomes for metagenomic binning, comparative biology and taxonomic classification.</title>
        <authorList>
            <person name="Goeker M."/>
        </authorList>
    </citation>
    <scope>NUCLEOTIDE SEQUENCE [LARGE SCALE GENOMIC DNA]</scope>
    <source>
        <strain evidence="2 3">DSM 17328</strain>
    </source>
</reference>
<dbReference type="Proteomes" id="UP000566324">
    <property type="component" value="Unassembled WGS sequence"/>
</dbReference>
<dbReference type="Pfam" id="PF00296">
    <property type="entry name" value="Bac_luciferase"/>
    <property type="match status" value="1"/>
</dbReference>
<dbReference type="InterPro" id="IPR011251">
    <property type="entry name" value="Luciferase-like_dom"/>
</dbReference>